<dbReference type="RefSeq" id="WP_073065493.1">
    <property type="nucleotide sequence ID" value="NZ_DAOKYZ010000005.1"/>
</dbReference>
<name>A0A1M7GNN4_9RHOB</name>
<dbReference type="InterPro" id="IPR036596">
    <property type="entry name" value="Cyt-C_aa3_sf"/>
</dbReference>
<dbReference type="Pfam" id="PF07835">
    <property type="entry name" value="COX4_pro_2"/>
    <property type="match status" value="1"/>
</dbReference>
<protein>
    <submittedName>
        <fullName evidence="3">Aa3 type cytochrome c oxidase subunit IV</fullName>
    </submittedName>
</protein>
<evidence type="ECO:0000313" key="4">
    <source>
        <dbReference type="Proteomes" id="UP000184444"/>
    </source>
</evidence>
<dbReference type="InterPro" id="IPR012422">
    <property type="entry name" value="Cyt_c_oxidase_su4_bac-aa3"/>
</dbReference>
<feature type="domain" description="Cytochrome c oxidase subunit IV bacterial aa3 type" evidence="2">
    <location>
        <begin position="10"/>
        <end position="53"/>
    </location>
</feature>
<dbReference type="Proteomes" id="UP000184444">
    <property type="component" value="Unassembled WGS sequence"/>
</dbReference>
<keyword evidence="4" id="KW-1185">Reference proteome</keyword>
<dbReference type="STRING" id="53463.SAMN05444389_104235"/>
<dbReference type="OrthoDB" id="7691500at2"/>
<dbReference type="AlphaFoldDB" id="A0A1M7GNN4"/>
<dbReference type="SUPFAM" id="SSF81469">
    <property type="entry name" value="Bacterial aa3 type cytochrome c oxidase subunit IV"/>
    <property type="match status" value="1"/>
</dbReference>
<evidence type="ECO:0000256" key="1">
    <source>
        <dbReference type="SAM" id="Phobius"/>
    </source>
</evidence>
<reference evidence="4" key="1">
    <citation type="submission" date="2016-11" db="EMBL/GenBank/DDBJ databases">
        <authorList>
            <person name="Varghese N."/>
            <person name="Submissions S."/>
        </authorList>
    </citation>
    <scope>NUCLEOTIDE SEQUENCE [LARGE SCALE GENOMIC DNA]</scope>
    <source>
        <strain evidence="4">DSM 6637</strain>
    </source>
</reference>
<feature type="transmembrane region" description="Helical" evidence="1">
    <location>
        <begin position="34"/>
        <end position="52"/>
    </location>
</feature>
<evidence type="ECO:0000259" key="2">
    <source>
        <dbReference type="Pfam" id="PF07835"/>
    </source>
</evidence>
<proteinExistence type="predicted"/>
<sequence length="54" mass="5647">MATTHDSTHTAAAHVPGTMDATAQERTFVGFVRFMAWAGGLSIAVLIFLALANA</sequence>
<accession>A0A1M7GNN4</accession>
<dbReference type="EMBL" id="FRCK01000004">
    <property type="protein sequence ID" value="SHM17923.1"/>
    <property type="molecule type" value="Genomic_DNA"/>
</dbReference>
<gene>
    <name evidence="3" type="ORF">SAMN05444389_104235</name>
</gene>
<keyword evidence="1" id="KW-1133">Transmembrane helix</keyword>
<keyword evidence="1" id="KW-0472">Membrane</keyword>
<evidence type="ECO:0000313" key="3">
    <source>
        <dbReference type="EMBL" id="SHM17923.1"/>
    </source>
</evidence>
<organism evidence="3 4">
    <name type="scientific">Paracoccus solventivorans</name>
    <dbReference type="NCBI Taxonomy" id="53463"/>
    <lineage>
        <taxon>Bacteria</taxon>
        <taxon>Pseudomonadati</taxon>
        <taxon>Pseudomonadota</taxon>
        <taxon>Alphaproteobacteria</taxon>
        <taxon>Rhodobacterales</taxon>
        <taxon>Paracoccaceae</taxon>
        <taxon>Paracoccus</taxon>
    </lineage>
</organism>
<keyword evidence="1" id="KW-0812">Transmembrane</keyword>
<dbReference type="Gene3D" id="1.20.5.160">
    <property type="entry name" value="Bacterial aa3 type cytochrome c oxidase subunit IV"/>
    <property type="match status" value="1"/>
</dbReference>